<dbReference type="Proteomes" id="UP000199006">
    <property type="component" value="Unassembled WGS sequence"/>
</dbReference>
<dbReference type="UniPathway" id="UPA00050">
    <property type="reaction ID" value="UER00063"/>
</dbReference>
<evidence type="ECO:0000256" key="6">
    <source>
        <dbReference type="ARBA" id="ARBA00022605"/>
    </source>
</evidence>
<gene>
    <name evidence="14" type="ORF">SAMN02983006_00274</name>
</gene>
<evidence type="ECO:0000256" key="5">
    <source>
        <dbReference type="ARBA" id="ARBA00013376"/>
    </source>
</evidence>
<evidence type="ECO:0000313" key="14">
    <source>
        <dbReference type="EMBL" id="SFL13908.1"/>
    </source>
</evidence>
<accession>A0A1I4F7G0</accession>
<keyword evidence="10" id="KW-0486">Methionine biosynthesis</keyword>
<keyword evidence="7" id="KW-0791">Threonine biosynthesis</keyword>
<evidence type="ECO:0000256" key="3">
    <source>
        <dbReference type="ARBA" id="ARBA00006753"/>
    </source>
</evidence>
<feature type="domain" description="Homoserine dehydrogenase catalytic" evidence="12">
    <location>
        <begin position="141"/>
        <end position="313"/>
    </location>
</feature>
<dbReference type="SUPFAM" id="SSF55347">
    <property type="entry name" value="Glyceraldehyde-3-phosphate dehydrogenase-like, C-terminal domain"/>
    <property type="match status" value="1"/>
</dbReference>
<dbReference type="InterPro" id="IPR036291">
    <property type="entry name" value="NAD(P)-bd_dom_sf"/>
</dbReference>
<evidence type="ECO:0000259" key="13">
    <source>
        <dbReference type="Pfam" id="PF03447"/>
    </source>
</evidence>
<dbReference type="EMBL" id="FOTI01000002">
    <property type="protein sequence ID" value="SFL13908.1"/>
    <property type="molecule type" value="Genomic_DNA"/>
</dbReference>
<sequence>MINIALLGTGKIARTFLNIFEKKQSELTNLTESGIKLKYLLFESVQDLHPELKSSKILTDDFSTIVNDPELDIVIDLTAKSELSLTYCQQALQNNKLVVSNNCRAIANNFVKLVKKSTAAQSNLFFDNSVLPTFFASTSFDQYLLTDEVIKFDAILNGTTNYILSVMEAKTISLKETLARAEEFNYILNDPDYDLEGYASAARLALLCNRFFNTVVEPELIPVKGIKGITSYDLIYAAELGYKIKLVATVLKVDNKLELAVRPRLIKKDKYLASVSGNNSGIELLARYSKKINLTINNTSSEPVAQNIITDLIRAIRFLQQDCVLPQGNKYTKQEHTYQIKNLDCEIEQSFYVRLQIEKSDELINKIKQIFTKQDLAELFLKDSLTETPLLPLIIKTKNIKESHLEELLTKIESLAGVLTVNNIIPIKEK</sequence>
<evidence type="ECO:0000256" key="11">
    <source>
        <dbReference type="ARBA" id="ARBA00048841"/>
    </source>
</evidence>
<evidence type="ECO:0000256" key="4">
    <source>
        <dbReference type="ARBA" id="ARBA00013213"/>
    </source>
</evidence>
<comment type="pathway">
    <text evidence="1">Amino-acid biosynthesis; L-threonine biosynthesis; L-threonine from L-aspartate: step 3/5.</text>
</comment>
<evidence type="ECO:0000256" key="7">
    <source>
        <dbReference type="ARBA" id="ARBA00022697"/>
    </source>
</evidence>
<organism evidence="14 15">
    <name type="scientific">Halanaerobium salsuginis</name>
    <dbReference type="NCBI Taxonomy" id="29563"/>
    <lineage>
        <taxon>Bacteria</taxon>
        <taxon>Bacillati</taxon>
        <taxon>Bacillota</taxon>
        <taxon>Clostridia</taxon>
        <taxon>Halanaerobiales</taxon>
        <taxon>Halanaerobiaceae</taxon>
        <taxon>Halanaerobium</taxon>
    </lineage>
</organism>
<dbReference type="UniPathway" id="UPA00051">
    <property type="reaction ID" value="UER00465"/>
</dbReference>
<evidence type="ECO:0000256" key="1">
    <source>
        <dbReference type="ARBA" id="ARBA00005056"/>
    </source>
</evidence>
<evidence type="ECO:0000256" key="9">
    <source>
        <dbReference type="ARBA" id="ARBA00023053"/>
    </source>
</evidence>
<dbReference type="PANTHER" id="PTHR43331:SF1">
    <property type="entry name" value="HOMOSERINE DEHYDROGENASE"/>
    <property type="match status" value="1"/>
</dbReference>
<dbReference type="InterPro" id="IPR005106">
    <property type="entry name" value="Asp/hSer_DH_NAD-bd"/>
</dbReference>
<evidence type="ECO:0000256" key="10">
    <source>
        <dbReference type="ARBA" id="ARBA00023167"/>
    </source>
</evidence>
<dbReference type="GO" id="GO:0004412">
    <property type="term" value="F:homoserine dehydrogenase activity"/>
    <property type="evidence" value="ECO:0007669"/>
    <property type="project" value="UniProtKB-EC"/>
</dbReference>
<dbReference type="Pfam" id="PF00742">
    <property type="entry name" value="Homoserine_dh"/>
    <property type="match status" value="1"/>
</dbReference>
<reference evidence="14 15" key="1">
    <citation type="submission" date="2016-10" db="EMBL/GenBank/DDBJ databases">
        <authorList>
            <person name="de Groot N.N."/>
        </authorList>
    </citation>
    <scope>NUCLEOTIDE SEQUENCE [LARGE SCALE GENOMIC DNA]</scope>
    <source>
        <strain evidence="14 15">ATCC 51327</strain>
    </source>
</reference>
<evidence type="ECO:0000256" key="2">
    <source>
        <dbReference type="ARBA" id="ARBA00005062"/>
    </source>
</evidence>
<keyword evidence="15" id="KW-1185">Reference proteome</keyword>
<dbReference type="EC" id="1.1.1.3" evidence="4"/>
<evidence type="ECO:0000256" key="8">
    <source>
        <dbReference type="ARBA" id="ARBA00023002"/>
    </source>
</evidence>
<protein>
    <recommendedName>
        <fullName evidence="5">Homoserine dehydrogenase</fullName>
        <ecNumber evidence="4">1.1.1.3</ecNumber>
    </recommendedName>
</protein>
<dbReference type="Pfam" id="PF03447">
    <property type="entry name" value="NAD_binding_3"/>
    <property type="match status" value="1"/>
</dbReference>
<dbReference type="AlphaFoldDB" id="A0A1I4F7G0"/>
<dbReference type="PANTHER" id="PTHR43331">
    <property type="entry name" value="HOMOSERINE DEHYDROGENASE"/>
    <property type="match status" value="1"/>
</dbReference>
<dbReference type="InterPro" id="IPR001342">
    <property type="entry name" value="HDH_cat"/>
</dbReference>
<dbReference type="Gene3D" id="3.30.360.10">
    <property type="entry name" value="Dihydrodipicolinate Reductase, domain 2"/>
    <property type="match status" value="1"/>
</dbReference>
<dbReference type="NCBIfam" id="NF004976">
    <property type="entry name" value="PRK06349.1"/>
    <property type="match status" value="1"/>
</dbReference>
<dbReference type="FunFam" id="3.30.360.10:FF:000005">
    <property type="entry name" value="Homoserine dehydrogenase"/>
    <property type="match status" value="1"/>
</dbReference>
<comment type="pathway">
    <text evidence="2">Amino-acid biosynthesis; L-methionine biosynthesis via de novo pathway; L-homoserine from L-aspartate: step 3/3.</text>
</comment>
<keyword evidence="6" id="KW-0028">Amino-acid biosynthesis</keyword>
<dbReference type="Gene3D" id="3.30.70.260">
    <property type="match status" value="1"/>
</dbReference>
<dbReference type="Gene3D" id="3.40.50.720">
    <property type="entry name" value="NAD(P)-binding Rossmann-like Domain"/>
    <property type="match status" value="1"/>
</dbReference>
<evidence type="ECO:0000313" key="15">
    <source>
        <dbReference type="Proteomes" id="UP000199006"/>
    </source>
</evidence>
<keyword evidence="8" id="KW-0560">Oxidoreductase</keyword>
<dbReference type="GO" id="GO:0050661">
    <property type="term" value="F:NADP binding"/>
    <property type="evidence" value="ECO:0007669"/>
    <property type="project" value="InterPro"/>
</dbReference>
<dbReference type="SUPFAM" id="SSF51735">
    <property type="entry name" value="NAD(P)-binding Rossmann-fold domains"/>
    <property type="match status" value="1"/>
</dbReference>
<proteinExistence type="inferred from homology"/>
<dbReference type="STRING" id="29563.SAMN02983006_00274"/>
<dbReference type="GO" id="GO:0009088">
    <property type="term" value="P:threonine biosynthetic process"/>
    <property type="evidence" value="ECO:0007669"/>
    <property type="project" value="UniProtKB-UniPathway"/>
</dbReference>
<dbReference type="RefSeq" id="WP_177181333.1">
    <property type="nucleotide sequence ID" value="NZ_FOTI01000002.1"/>
</dbReference>
<dbReference type="GO" id="GO:0009086">
    <property type="term" value="P:methionine biosynthetic process"/>
    <property type="evidence" value="ECO:0007669"/>
    <property type="project" value="UniProtKB-KW"/>
</dbReference>
<comment type="similarity">
    <text evidence="3">Belongs to the homoserine dehydrogenase family.</text>
</comment>
<comment type="catalytic activity">
    <reaction evidence="11">
        <text>L-homoserine + NADP(+) = L-aspartate 4-semialdehyde + NADPH + H(+)</text>
        <dbReference type="Rhea" id="RHEA:15761"/>
        <dbReference type="ChEBI" id="CHEBI:15378"/>
        <dbReference type="ChEBI" id="CHEBI:57476"/>
        <dbReference type="ChEBI" id="CHEBI:57783"/>
        <dbReference type="ChEBI" id="CHEBI:58349"/>
        <dbReference type="ChEBI" id="CHEBI:537519"/>
        <dbReference type="EC" id="1.1.1.3"/>
    </reaction>
    <physiologicalReaction direction="right-to-left" evidence="11">
        <dbReference type="Rhea" id="RHEA:15763"/>
    </physiologicalReaction>
</comment>
<evidence type="ECO:0000259" key="12">
    <source>
        <dbReference type="Pfam" id="PF00742"/>
    </source>
</evidence>
<feature type="domain" description="Aspartate/homoserine dehydrogenase NAD-binding" evidence="13">
    <location>
        <begin position="8"/>
        <end position="126"/>
    </location>
</feature>
<name>A0A1I4F7G0_9FIRM</name>
<keyword evidence="9" id="KW-0915">Sodium</keyword>